<name>B6JZ54_SCHJY</name>
<sequence>MAIDRGTDFDPIVIPSSSPFYERKGVKGNYEVPNSPGHSSVIENSSPLNENLDVFIQRIPKKGHVLASKSLNTTDVTHKKRNSFNWDNCDKEESYEILDLTDGSTNNLIQDALKKQNVVSNRSKKLEDLESRFKHIPKTIIQETLESVQWNSNVAIHKLTFYKPKKTTPLKTSEADISVEDVSETHIQRPSRRKRRRRIATSDDDEEEEEEEEKSSMPAKVSRASSKQNNVSVPSSSEQSEASGVDETVEEESEFDKKVLHFLNACSIQELLDLSGLPREVIESFIVKRPFSTLEHARNAEKKKARGRPSKRSGPKIGRRVVNRTFEVMLSFEAVDSLIAKCDHYSSLISNTLRGWHTVMDEEKIDSFLENQERIDYNFREEQPELLAPNIILKRYQVIGVNWLNLMYQEKLSGILADEMGLGKTCQVIAFLALLKEQGIHGPHLIVVPASTVDNWLREFQKFSPSLHVEQYGGSQAERMEKRYYLVETQYDVLVTTYQLASSSKQDRSFLRHQKFNVCVFDEGHYLKNRLSERYKQLMSIPAIFRLLITGTPLQNNLNELMSLLAFILPNVFDNNMQGLDLIYKIKPAADASLERAVMSQERISRAKTMMNPFVLRRRKADVFSELPEKSRFVEKCEMVSTQKKVYQAILDSRNNPESSRDNILMQLRKAANHHLLLRFHYNDSLLRRMAKQIMREDVYADANEQYIFEDMQVMSDFELHQLCVRFPSIKRFALEGTPWMQTAKVLRLQKLLNEFKKDDRILVFSQFTQVLDILEFALKSMDVKYLRMDGSTPVETRQGLIDMFSTKPKYKLFLLSTKAGGFGINLTAANVVIMYDCSFNPFDDLQAEDRAHRVGQTRPVSIYRLVTENTIDENIQKLAFAKLALESSMVTNTEEIQKELCKEIFDTGDKNK</sequence>
<evidence type="ECO:0000256" key="1">
    <source>
        <dbReference type="ARBA" id="ARBA00004123"/>
    </source>
</evidence>
<dbReference type="Proteomes" id="UP000001744">
    <property type="component" value="Unassembled WGS sequence"/>
</dbReference>
<feature type="region of interest" description="Disordered" evidence="12">
    <location>
        <begin position="297"/>
        <end position="316"/>
    </location>
</feature>
<organism evidence="15 17">
    <name type="scientific">Schizosaccharomyces japonicus (strain yFS275 / FY16936)</name>
    <name type="common">Fission yeast</name>
    <dbReference type="NCBI Taxonomy" id="402676"/>
    <lineage>
        <taxon>Eukaryota</taxon>
        <taxon>Fungi</taxon>
        <taxon>Dikarya</taxon>
        <taxon>Ascomycota</taxon>
        <taxon>Taphrinomycotina</taxon>
        <taxon>Schizosaccharomycetes</taxon>
        <taxon>Schizosaccharomycetales</taxon>
        <taxon>Schizosaccharomycetaceae</taxon>
        <taxon>Schizosaccharomyces</taxon>
    </lineage>
</organism>
<dbReference type="GO" id="GO:0003677">
    <property type="term" value="F:DNA binding"/>
    <property type="evidence" value="ECO:0000318"/>
    <property type="project" value="GO_Central"/>
</dbReference>
<keyword evidence="9" id="KW-0238">DNA-binding</keyword>
<proteinExistence type="inferred from homology"/>
<comment type="subcellular location">
    <subcellularLocation>
        <location evidence="1">Nucleus</location>
    </subcellularLocation>
</comment>
<dbReference type="GO" id="GO:0005524">
    <property type="term" value="F:ATP binding"/>
    <property type="evidence" value="ECO:0007669"/>
    <property type="project" value="UniProtKB-KW"/>
</dbReference>
<accession>B6JZ54</accession>
<dbReference type="eggNOG" id="KOG0389">
    <property type="taxonomic scope" value="Eukaryota"/>
</dbReference>
<evidence type="ECO:0000256" key="12">
    <source>
        <dbReference type="SAM" id="MobiDB-lite"/>
    </source>
</evidence>
<keyword evidence="7" id="KW-0067">ATP-binding</keyword>
<dbReference type="FunFam" id="3.40.50.10810:FF:000014">
    <property type="entry name" value="SWI/SNF-related matrix-associated actin-dependent regulator of chromatin subfamily A containing DEAD/H box 1"/>
    <property type="match status" value="1"/>
</dbReference>
<dbReference type="InterPro" id="IPR014001">
    <property type="entry name" value="Helicase_ATP-bd"/>
</dbReference>
<feature type="compositionally biased region" description="Basic residues" evidence="12">
    <location>
        <begin position="189"/>
        <end position="199"/>
    </location>
</feature>
<gene>
    <name evidence="16" type="primary">fft1</name>
    <name evidence="15" type="ORF">SJAG_01878</name>
</gene>
<feature type="compositionally biased region" description="Low complexity" evidence="12">
    <location>
        <begin position="228"/>
        <end position="243"/>
    </location>
</feature>
<dbReference type="GO" id="GO:0016787">
    <property type="term" value="F:hydrolase activity"/>
    <property type="evidence" value="ECO:0007669"/>
    <property type="project" value="UniProtKB-KW"/>
</dbReference>
<dbReference type="Gene3D" id="3.40.50.10810">
    <property type="entry name" value="Tandem AAA-ATPase domain"/>
    <property type="match status" value="1"/>
</dbReference>
<evidence type="ECO:0000313" key="17">
    <source>
        <dbReference type="Proteomes" id="UP000001744"/>
    </source>
</evidence>
<feature type="compositionally biased region" description="Acidic residues" evidence="12">
    <location>
        <begin position="202"/>
        <end position="213"/>
    </location>
</feature>
<evidence type="ECO:0000256" key="9">
    <source>
        <dbReference type="ARBA" id="ARBA00023125"/>
    </source>
</evidence>
<keyword evidence="10" id="KW-0539">Nucleus</keyword>
<feature type="region of interest" description="Disordered" evidence="12">
    <location>
        <begin position="181"/>
        <end position="250"/>
    </location>
</feature>
<evidence type="ECO:0000259" key="14">
    <source>
        <dbReference type="PROSITE" id="PS51194"/>
    </source>
</evidence>
<comment type="catalytic activity">
    <reaction evidence="11">
        <text>ATP + H2O = ADP + phosphate + H(+)</text>
        <dbReference type="Rhea" id="RHEA:13065"/>
        <dbReference type="ChEBI" id="CHEBI:15377"/>
        <dbReference type="ChEBI" id="CHEBI:15378"/>
        <dbReference type="ChEBI" id="CHEBI:30616"/>
        <dbReference type="ChEBI" id="CHEBI:43474"/>
        <dbReference type="ChEBI" id="CHEBI:456216"/>
        <dbReference type="EC" id="3.6.4.12"/>
    </reaction>
</comment>
<keyword evidence="6" id="KW-0347">Helicase</keyword>
<keyword evidence="4" id="KW-0547">Nucleotide-binding</keyword>
<dbReference type="PROSITE" id="PS51192">
    <property type="entry name" value="HELICASE_ATP_BIND_1"/>
    <property type="match status" value="1"/>
</dbReference>
<dbReference type="EMBL" id="KE651168">
    <property type="protein sequence ID" value="EEB06822.1"/>
    <property type="molecule type" value="Genomic_DNA"/>
</dbReference>
<dbReference type="InterPro" id="IPR049730">
    <property type="entry name" value="SNF2/RAD54-like_C"/>
</dbReference>
<dbReference type="SMART" id="SM00490">
    <property type="entry name" value="HELICc"/>
    <property type="match status" value="1"/>
</dbReference>
<dbReference type="VEuPathDB" id="FungiDB:SJAG_01878"/>
<evidence type="ECO:0000256" key="7">
    <source>
        <dbReference type="ARBA" id="ARBA00022840"/>
    </source>
</evidence>
<evidence type="ECO:0000313" key="16">
    <source>
        <dbReference type="JaponicusDB" id="SJAG_01878"/>
    </source>
</evidence>
<keyword evidence="17" id="KW-1185">Reference proteome</keyword>
<dbReference type="SUPFAM" id="SSF52540">
    <property type="entry name" value="P-loop containing nucleoside triphosphate hydrolases"/>
    <property type="match status" value="2"/>
</dbReference>
<dbReference type="Pfam" id="PF00271">
    <property type="entry name" value="Helicase_C"/>
    <property type="match status" value="1"/>
</dbReference>
<dbReference type="GO" id="GO:0140750">
    <property type="term" value="F:nucleosome array spacer activity"/>
    <property type="evidence" value="ECO:0000318"/>
    <property type="project" value="GO_Central"/>
</dbReference>
<protein>
    <recommendedName>
        <fullName evidence="3">DNA helicase</fullName>
        <ecNumber evidence="3">3.6.4.12</ecNumber>
    </recommendedName>
</protein>
<reference evidence="15 17" key="1">
    <citation type="journal article" date="2011" name="Science">
        <title>Comparative functional genomics of the fission yeasts.</title>
        <authorList>
            <person name="Rhind N."/>
            <person name="Chen Z."/>
            <person name="Yassour M."/>
            <person name="Thompson D.A."/>
            <person name="Haas B.J."/>
            <person name="Habib N."/>
            <person name="Wapinski I."/>
            <person name="Roy S."/>
            <person name="Lin M.F."/>
            <person name="Heiman D.I."/>
            <person name="Young S.K."/>
            <person name="Furuya K."/>
            <person name="Guo Y."/>
            <person name="Pidoux A."/>
            <person name="Chen H.M."/>
            <person name="Robbertse B."/>
            <person name="Goldberg J.M."/>
            <person name="Aoki K."/>
            <person name="Bayne E.H."/>
            <person name="Berlin A.M."/>
            <person name="Desjardins C.A."/>
            <person name="Dobbs E."/>
            <person name="Dukaj L."/>
            <person name="Fan L."/>
            <person name="FitzGerald M.G."/>
            <person name="French C."/>
            <person name="Gujja S."/>
            <person name="Hansen K."/>
            <person name="Keifenheim D."/>
            <person name="Levin J.Z."/>
            <person name="Mosher R.A."/>
            <person name="Mueller C.A."/>
            <person name="Pfiffner J."/>
            <person name="Priest M."/>
            <person name="Russ C."/>
            <person name="Smialowska A."/>
            <person name="Swoboda P."/>
            <person name="Sykes S.M."/>
            <person name="Vaughn M."/>
            <person name="Vengrova S."/>
            <person name="Yoder R."/>
            <person name="Zeng Q."/>
            <person name="Allshire R."/>
            <person name="Baulcombe D."/>
            <person name="Birren B.W."/>
            <person name="Brown W."/>
            <person name="Ekwall K."/>
            <person name="Kellis M."/>
            <person name="Leatherwood J."/>
            <person name="Levin H."/>
            <person name="Margalit H."/>
            <person name="Martienssen R."/>
            <person name="Nieduszynski C.A."/>
            <person name="Spatafora J.W."/>
            <person name="Friedman N."/>
            <person name="Dalgaard J.Z."/>
            <person name="Baumann P."/>
            <person name="Niki H."/>
            <person name="Regev A."/>
            <person name="Nusbaum C."/>
        </authorList>
    </citation>
    <scope>NUCLEOTIDE SEQUENCE [LARGE SCALE GENOMIC DNA]</scope>
    <source>
        <strain evidence="17">yFS275 / FY16936</strain>
    </source>
</reference>
<evidence type="ECO:0000256" key="3">
    <source>
        <dbReference type="ARBA" id="ARBA00012551"/>
    </source>
</evidence>
<dbReference type="AlphaFoldDB" id="B6JZ54"/>
<dbReference type="InterPro" id="IPR027417">
    <property type="entry name" value="P-loop_NTPase"/>
</dbReference>
<dbReference type="GO" id="GO:0031507">
    <property type="term" value="P:heterochromatin formation"/>
    <property type="evidence" value="ECO:0000318"/>
    <property type="project" value="GO_Central"/>
</dbReference>
<comment type="similarity">
    <text evidence="2">Belongs to the SNF2/RAD54 helicase family.</text>
</comment>
<dbReference type="GO" id="GO:0045944">
    <property type="term" value="P:positive regulation of transcription by RNA polymerase II"/>
    <property type="evidence" value="ECO:0000318"/>
    <property type="project" value="GO_Central"/>
</dbReference>
<dbReference type="GO" id="GO:0003682">
    <property type="term" value="F:chromatin binding"/>
    <property type="evidence" value="ECO:0000318"/>
    <property type="project" value="GO_Central"/>
</dbReference>
<evidence type="ECO:0000256" key="11">
    <source>
        <dbReference type="ARBA" id="ARBA00047995"/>
    </source>
</evidence>
<dbReference type="GO" id="GO:0000729">
    <property type="term" value="P:DNA double-strand break processing"/>
    <property type="evidence" value="ECO:0000318"/>
    <property type="project" value="GO_Central"/>
</dbReference>
<feature type="domain" description="Helicase C-terminal" evidence="14">
    <location>
        <begin position="748"/>
        <end position="898"/>
    </location>
</feature>
<dbReference type="HOGENOM" id="CLU_000315_16_3_1"/>
<dbReference type="RefSeq" id="XP_002173115.1">
    <property type="nucleotide sequence ID" value="XM_002173079.2"/>
</dbReference>
<dbReference type="Pfam" id="PF00176">
    <property type="entry name" value="SNF2-rel_dom"/>
    <property type="match status" value="1"/>
</dbReference>
<dbReference type="InterPro" id="IPR001650">
    <property type="entry name" value="Helicase_C-like"/>
</dbReference>
<dbReference type="GO" id="GO:0003678">
    <property type="term" value="F:DNA helicase activity"/>
    <property type="evidence" value="ECO:0007669"/>
    <property type="project" value="UniProtKB-EC"/>
</dbReference>
<dbReference type="CDD" id="cd18793">
    <property type="entry name" value="SF2_C_SNF"/>
    <property type="match status" value="1"/>
</dbReference>
<dbReference type="GeneID" id="7048059"/>
<evidence type="ECO:0000256" key="10">
    <source>
        <dbReference type="ARBA" id="ARBA00023242"/>
    </source>
</evidence>
<dbReference type="STRING" id="402676.B6JZ54"/>
<keyword evidence="8" id="KW-0156">Chromatin regulator</keyword>
<dbReference type="GO" id="GO:0000785">
    <property type="term" value="C:chromatin"/>
    <property type="evidence" value="ECO:0000318"/>
    <property type="project" value="GO_Central"/>
</dbReference>
<evidence type="ECO:0000313" key="15">
    <source>
        <dbReference type="EMBL" id="EEB06822.1"/>
    </source>
</evidence>
<dbReference type="InterPro" id="IPR038718">
    <property type="entry name" value="SNF2-like_sf"/>
</dbReference>
<evidence type="ECO:0000256" key="8">
    <source>
        <dbReference type="ARBA" id="ARBA00022853"/>
    </source>
</evidence>
<feature type="domain" description="Helicase ATP-binding" evidence="13">
    <location>
        <begin position="405"/>
        <end position="571"/>
    </location>
</feature>
<dbReference type="CDD" id="cd17998">
    <property type="entry name" value="DEXHc_SMARCAD1"/>
    <property type="match status" value="1"/>
</dbReference>
<evidence type="ECO:0000259" key="13">
    <source>
        <dbReference type="PROSITE" id="PS51192"/>
    </source>
</evidence>
<dbReference type="EC" id="3.6.4.12" evidence="3"/>
<keyword evidence="5" id="KW-0378">Hydrolase</keyword>
<evidence type="ECO:0000256" key="4">
    <source>
        <dbReference type="ARBA" id="ARBA00022741"/>
    </source>
</evidence>
<evidence type="ECO:0000256" key="2">
    <source>
        <dbReference type="ARBA" id="ARBA00007025"/>
    </source>
</evidence>
<dbReference type="Gene3D" id="3.40.50.300">
    <property type="entry name" value="P-loop containing nucleotide triphosphate hydrolases"/>
    <property type="match status" value="1"/>
</dbReference>
<dbReference type="OMA" id="IQDKWAA"/>
<dbReference type="SMART" id="SM00487">
    <property type="entry name" value="DEXDc"/>
    <property type="match status" value="1"/>
</dbReference>
<dbReference type="PANTHER" id="PTHR10799">
    <property type="entry name" value="SNF2/RAD54 HELICASE FAMILY"/>
    <property type="match status" value="1"/>
</dbReference>
<feature type="compositionally biased region" description="Basic residues" evidence="12">
    <location>
        <begin position="303"/>
        <end position="316"/>
    </location>
</feature>
<dbReference type="JaponicusDB" id="SJAG_01878">
    <property type="gene designation" value="fft1"/>
</dbReference>
<dbReference type="GO" id="GO:0005634">
    <property type="term" value="C:nucleus"/>
    <property type="evidence" value="ECO:0000318"/>
    <property type="project" value="GO_Central"/>
</dbReference>
<evidence type="ECO:0000256" key="5">
    <source>
        <dbReference type="ARBA" id="ARBA00022801"/>
    </source>
</evidence>
<dbReference type="OrthoDB" id="5857104at2759"/>
<evidence type="ECO:0000256" key="6">
    <source>
        <dbReference type="ARBA" id="ARBA00022806"/>
    </source>
</evidence>
<dbReference type="InterPro" id="IPR000330">
    <property type="entry name" value="SNF2_N"/>
</dbReference>
<dbReference type="PROSITE" id="PS51194">
    <property type="entry name" value="HELICASE_CTER"/>
    <property type="match status" value="1"/>
</dbReference>